<sequence length="201" mass="22422">MQEFLEEVCREPWFLQMYERAATRPPQDQGHIQGLLVQVRTELAHGRVSWRYSGKTQKQIVEFVRDNYVKRQTFQSDFPGVGQATSLPGGFSDDEGILSGGGARGGTASHARRASRDPGRDSPASRSYRLCHHEGQGTYTFSYLSASRRADKQDGLGCIEPCAPRLSRPGTRLARLSQLPPMPPRGTRYVHVLISLGFEES</sequence>
<reference evidence="2 3" key="1">
    <citation type="journal article" date="2015" name="Genome Biol. Evol.">
        <title>The genome of winter moth (Operophtera brumata) provides a genomic perspective on sexual dimorphism and phenology.</title>
        <authorList>
            <person name="Derks M.F."/>
            <person name="Smit S."/>
            <person name="Salis L."/>
            <person name="Schijlen E."/>
            <person name="Bossers A."/>
            <person name="Mateman C."/>
            <person name="Pijl A.S."/>
            <person name="de Ridder D."/>
            <person name="Groenen M.A."/>
            <person name="Visser M.E."/>
            <person name="Megens H.J."/>
        </authorList>
    </citation>
    <scope>NUCLEOTIDE SEQUENCE [LARGE SCALE GENOMIC DNA]</scope>
    <source>
        <strain evidence="2">WM2013NL</strain>
        <tissue evidence="2">Head and thorax</tissue>
    </source>
</reference>
<evidence type="ECO:0000313" key="2">
    <source>
        <dbReference type="EMBL" id="KOB68654.1"/>
    </source>
</evidence>
<accession>A0A0L7L067</accession>
<keyword evidence="3" id="KW-1185">Reference proteome</keyword>
<organism evidence="2 3">
    <name type="scientific">Operophtera brumata</name>
    <name type="common">Winter moth</name>
    <name type="synonym">Phalaena brumata</name>
    <dbReference type="NCBI Taxonomy" id="104452"/>
    <lineage>
        <taxon>Eukaryota</taxon>
        <taxon>Metazoa</taxon>
        <taxon>Ecdysozoa</taxon>
        <taxon>Arthropoda</taxon>
        <taxon>Hexapoda</taxon>
        <taxon>Insecta</taxon>
        <taxon>Pterygota</taxon>
        <taxon>Neoptera</taxon>
        <taxon>Endopterygota</taxon>
        <taxon>Lepidoptera</taxon>
        <taxon>Glossata</taxon>
        <taxon>Ditrysia</taxon>
        <taxon>Geometroidea</taxon>
        <taxon>Geometridae</taxon>
        <taxon>Larentiinae</taxon>
        <taxon>Operophtera</taxon>
    </lineage>
</organism>
<feature type="region of interest" description="Disordered" evidence="1">
    <location>
        <begin position="79"/>
        <end position="129"/>
    </location>
</feature>
<proteinExistence type="predicted"/>
<dbReference type="Proteomes" id="UP000037510">
    <property type="component" value="Unassembled WGS sequence"/>
</dbReference>
<evidence type="ECO:0000313" key="3">
    <source>
        <dbReference type="Proteomes" id="UP000037510"/>
    </source>
</evidence>
<dbReference type="EMBL" id="JTDY01004059">
    <property type="protein sequence ID" value="KOB68654.1"/>
    <property type="molecule type" value="Genomic_DNA"/>
</dbReference>
<dbReference type="AlphaFoldDB" id="A0A0L7L067"/>
<dbReference type="STRING" id="104452.A0A0L7L067"/>
<gene>
    <name evidence="2" type="ORF">OBRU01_13438</name>
</gene>
<protein>
    <submittedName>
        <fullName evidence="2">FERM, RhoGEF and pleckstrin domain-containing protein 2</fullName>
    </submittedName>
</protein>
<comment type="caution">
    <text evidence="2">The sequence shown here is derived from an EMBL/GenBank/DDBJ whole genome shotgun (WGS) entry which is preliminary data.</text>
</comment>
<evidence type="ECO:0000256" key="1">
    <source>
        <dbReference type="SAM" id="MobiDB-lite"/>
    </source>
</evidence>
<name>A0A0L7L067_OPEBR</name>